<dbReference type="AlphaFoldDB" id="A0A200PXK3"/>
<organism evidence="1 2">
    <name type="scientific">Macleaya cordata</name>
    <name type="common">Five-seeded plume-poppy</name>
    <name type="synonym">Bocconia cordata</name>
    <dbReference type="NCBI Taxonomy" id="56857"/>
    <lineage>
        <taxon>Eukaryota</taxon>
        <taxon>Viridiplantae</taxon>
        <taxon>Streptophyta</taxon>
        <taxon>Embryophyta</taxon>
        <taxon>Tracheophyta</taxon>
        <taxon>Spermatophyta</taxon>
        <taxon>Magnoliopsida</taxon>
        <taxon>Ranunculales</taxon>
        <taxon>Papaveraceae</taxon>
        <taxon>Papaveroideae</taxon>
        <taxon>Macleaya</taxon>
    </lineage>
</organism>
<dbReference type="Proteomes" id="UP000195402">
    <property type="component" value="Unassembled WGS sequence"/>
</dbReference>
<sequence length="97" mass="10812">MAAKRRRKRVILRTEAQVTAMEILRRQGLHSSSSSSGPIACFNEDLALNPPRFLNNFSLSLSTTEMGWGETFLPSFVVTHGKVGTDRSTNLNGQVRY</sequence>
<evidence type="ECO:0000313" key="1">
    <source>
        <dbReference type="EMBL" id="OVA02969.1"/>
    </source>
</evidence>
<accession>A0A200PXK3</accession>
<dbReference type="InParanoid" id="A0A200PXK3"/>
<comment type="caution">
    <text evidence="1">The sequence shown here is derived from an EMBL/GenBank/DDBJ whole genome shotgun (WGS) entry which is preliminary data.</text>
</comment>
<keyword evidence="2" id="KW-1185">Reference proteome</keyword>
<proteinExistence type="predicted"/>
<evidence type="ECO:0000313" key="2">
    <source>
        <dbReference type="Proteomes" id="UP000195402"/>
    </source>
</evidence>
<reference evidence="1 2" key="1">
    <citation type="journal article" date="2017" name="Mol. Plant">
        <title>The Genome of Medicinal Plant Macleaya cordata Provides New Insights into Benzylisoquinoline Alkaloids Metabolism.</title>
        <authorList>
            <person name="Liu X."/>
            <person name="Liu Y."/>
            <person name="Huang P."/>
            <person name="Ma Y."/>
            <person name="Qing Z."/>
            <person name="Tang Q."/>
            <person name="Cao H."/>
            <person name="Cheng P."/>
            <person name="Zheng Y."/>
            <person name="Yuan Z."/>
            <person name="Zhou Y."/>
            <person name="Liu J."/>
            <person name="Tang Z."/>
            <person name="Zhuo Y."/>
            <person name="Zhang Y."/>
            <person name="Yu L."/>
            <person name="Huang J."/>
            <person name="Yang P."/>
            <person name="Peng Q."/>
            <person name="Zhang J."/>
            <person name="Jiang W."/>
            <person name="Zhang Z."/>
            <person name="Lin K."/>
            <person name="Ro D.K."/>
            <person name="Chen X."/>
            <person name="Xiong X."/>
            <person name="Shang Y."/>
            <person name="Huang S."/>
            <person name="Zeng J."/>
        </authorList>
    </citation>
    <scope>NUCLEOTIDE SEQUENCE [LARGE SCALE GENOMIC DNA]</scope>
    <source>
        <strain evidence="2">cv. BLH2017</strain>
        <tissue evidence="1">Root</tissue>
    </source>
</reference>
<gene>
    <name evidence="1" type="ORF">BVC80_8755g16</name>
</gene>
<protein>
    <submittedName>
        <fullName evidence="1">Uncharacterized protein</fullName>
    </submittedName>
</protein>
<name>A0A200PXK3_MACCD</name>
<dbReference type="EMBL" id="MVGT01003944">
    <property type="protein sequence ID" value="OVA02969.1"/>
    <property type="molecule type" value="Genomic_DNA"/>
</dbReference>